<feature type="domain" description="Phospholipid/glycerol acyltransferase" evidence="4">
    <location>
        <begin position="38"/>
        <end position="157"/>
    </location>
</feature>
<dbReference type="GO" id="GO:0005886">
    <property type="term" value="C:plasma membrane"/>
    <property type="evidence" value="ECO:0007669"/>
    <property type="project" value="TreeGrafter"/>
</dbReference>
<feature type="region of interest" description="Disordered" evidence="3">
    <location>
        <begin position="233"/>
        <end position="252"/>
    </location>
</feature>
<evidence type="ECO:0000313" key="7">
    <source>
        <dbReference type="Proteomes" id="UP000185479"/>
    </source>
</evidence>
<dbReference type="GO" id="GO:0006654">
    <property type="term" value="P:phosphatidic acid biosynthetic process"/>
    <property type="evidence" value="ECO:0007669"/>
    <property type="project" value="TreeGrafter"/>
</dbReference>
<name>A0A1L7CN09_CORFL</name>
<evidence type="ECO:0000256" key="3">
    <source>
        <dbReference type="SAM" id="MobiDB-lite"/>
    </source>
</evidence>
<dbReference type="SMART" id="SM00563">
    <property type="entry name" value="PlsC"/>
    <property type="match status" value="1"/>
</dbReference>
<evidence type="ECO:0000313" key="8">
    <source>
        <dbReference type="Proteomes" id="UP000315353"/>
    </source>
</evidence>
<dbReference type="RefSeq" id="WP_075730139.1">
    <property type="nucleotide sequence ID" value="NZ_BJNB01000013.1"/>
</dbReference>
<reference evidence="6 8" key="2">
    <citation type="submission" date="2019-06" db="EMBL/GenBank/DDBJ databases">
        <title>Whole genome shotgun sequence of Corynebacterium flavescens NBRC 14136.</title>
        <authorList>
            <person name="Hosoyama A."/>
            <person name="Uohara A."/>
            <person name="Ohji S."/>
            <person name="Ichikawa N."/>
        </authorList>
    </citation>
    <scope>NUCLEOTIDE SEQUENCE [LARGE SCALE GENOMIC DNA]</scope>
    <source>
        <strain evidence="6 8">NBRC 14136</strain>
    </source>
</reference>
<dbReference type="PANTHER" id="PTHR10434">
    <property type="entry name" value="1-ACYL-SN-GLYCEROL-3-PHOSPHATE ACYLTRANSFERASE"/>
    <property type="match status" value="1"/>
</dbReference>
<evidence type="ECO:0000256" key="2">
    <source>
        <dbReference type="ARBA" id="ARBA00023315"/>
    </source>
</evidence>
<evidence type="ECO:0000313" key="6">
    <source>
        <dbReference type="EMBL" id="GEB97584.1"/>
    </source>
</evidence>
<dbReference type="AlphaFoldDB" id="A0A1L7CN09"/>
<dbReference type="PANTHER" id="PTHR10434:SF11">
    <property type="entry name" value="1-ACYL-SN-GLYCEROL-3-PHOSPHATE ACYLTRANSFERASE"/>
    <property type="match status" value="1"/>
</dbReference>
<dbReference type="GO" id="GO:0003841">
    <property type="term" value="F:1-acylglycerol-3-phosphate O-acyltransferase activity"/>
    <property type="evidence" value="ECO:0007669"/>
    <property type="project" value="TreeGrafter"/>
</dbReference>
<dbReference type="Pfam" id="PF01553">
    <property type="entry name" value="Acyltransferase"/>
    <property type="match status" value="1"/>
</dbReference>
<dbReference type="GeneID" id="82880728"/>
<reference evidence="5 7" key="1">
    <citation type="submission" date="2014-08" db="EMBL/GenBank/DDBJ databases">
        <title>Complete genome sequence of Corynebacterium flavescens OJ8(T)(=DSM 20296(T)), isolated from cheese.</title>
        <authorList>
            <person name="Ruckert C."/>
            <person name="Albersmeier A."/>
            <person name="Winkler A."/>
            <person name="Kalinowski J."/>
        </authorList>
    </citation>
    <scope>NUCLEOTIDE SEQUENCE [LARGE SCALE GENOMIC DNA]</scope>
    <source>
        <strain evidence="5 7">OJ8</strain>
    </source>
</reference>
<dbReference type="OrthoDB" id="9808424at2"/>
<dbReference type="InterPro" id="IPR002123">
    <property type="entry name" value="Plipid/glycerol_acylTrfase"/>
</dbReference>
<gene>
    <name evidence="6" type="ORF">CFL01nite_10790</name>
    <name evidence="5" type="ORF">CFLV_08370</name>
</gene>
<proteinExistence type="predicted"/>
<dbReference type="Proteomes" id="UP000315353">
    <property type="component" value="Unassembled WGS sequence"/>
</dbReference>
<sequence>MNNKWYWAFKYVFFGPALRLWNRPWTEGMDNIPDRGPAILVSNHQSVMDSFFFPLMCPRQITFLAKAEYFNSPGLVGRAQAWFFKAVGQLPVERGADSAAEAMISAAKKVLEKGDLFAIYPEGTRSPDGRIYRGRTGMARLAMLTGVPVIPLAMFGTREANPIGTWVPRPKKVGMKVGDSIAPWEWAKERDLDVNSRETAREFTNFIMDKLVELSGKPYVDVYASDVKASLNAGHGYPAGSEPGGPRETEAR</sequence>
<accession>A0A1L7CN09</accession>
<keyword evidence="2 5" id="KW-0012">Acyltransferase</keyword>
<dbReference type="CDD" id="cd07989">
    <property type="entry name" value="LPLAT_AGPAT-like"/>
    <property type="match status" value="1"/>
</dbReference>
<protein>
    <submittedName>
        <fullName evidence="6">1-acyl-sn-glycerol-3-phosphate acyltransferase</fullName>
    </submittedName>
    <submittedName>
        <fullName evidence="5">Acyl-phosphate glycerol 3-phosphate acyltransferase</fullName>
    </submittedName>
</protein>
<dbReference type="STRING" id="28028.CFLV_08370"/>
<keyword evidence="7" id="KW-1185">Reference proteome</keyword>
<dbReference type="KEGG" id="cfc:CFLV_08370"/>
<evidence type="ECO:0000256" key="1">
    <source>
        <dbReference type="ARBA" id="ARBA00022679"/>
    </source>
</evidence>
<dbReference type="SUPFAM" id="SSF69593">
    <property type="entry name" value="Glycerol-3-phosphate (1)-acyltransferase"/>
    <property type="match status" value="1"/>
</dbReference>
<keyword evidence="1 5" id="KW-0808">Transferase</keyword>
<evidence type="ECO:0000259" key="4">
    <source>
        <dbReference type="SMART" id="SM00563"/>
    </source>
</evidence>
<evidence type="ECO:0000313" key="5">
    <source>
        <dbReference type="EMBL" id="APT87208.1"/>
    </source>
</evidence>
<dbReference type="EMBL" id="BJNB01000013">
    <property type="protein sequence ID" value="GEB97584.1"/>
    <property type="molecule type" value="Genomic_DNA"/>
</dbReference>
<organism evidence="5 7">
    <name type="scientific">Corynebacterium flavescens</name>
    <dbReference type="NCBI Taxonomy" id="28028"/>
    <lineage>
        <taxon>Bacteria</taxon>
        <taxon>Bacillati</taxon>
        <taxon>Actinomycetota</taxon>
        <taxon>Actinomycetes</taxon>
        <taxon>Mycobacteriales</taxon>
        <taxon>Corynebacteriaceae</taxon>
        <taxon>Corynebacterium</taxon>
    </lineage>
</organism>
<dbReference type="EMBL" id="CP009246">
    <property type="protein sequence ID" value="APT87208.1"/>
    <property type="molecule type" value="Genomic_DNA"/>
</dbReference>
<dbReference type="Proteomes" id="UP000185479">
    <property type="component" value="Chromosome"/>
</dbReference>